<feature type="transmembrane region" description="Helical" evidence="9">
    <location>
        <begin position="626"/>
        <end position="646"/>
    </location>
</feature>
<evidence type="ECO:0000256" key="1">
    <source>
        <dbReference type="ARBA" id="ARBA00004141"/>
    </source>
</evidence>
<proteinExistence type="inferred from homology"/>
<dbReference type="FunFam" id="3.40.50.300:FF:000287">
    <property type="entry name" value="Multidrug ABC transporter ATP-binding protein"/>
    <property type="match status" value="1"/>
</dbReference>
<dbReference type="AlphaFoldDB" id="A0A8E2E6U3"/>
<dbReference type="PROSITE" id="PS50893">
    <property type="entry name" value="ABC_TRANSPORTER_2"/>
    <property type="match status" value="1"/>
</dbReference>
<evidence type="ECO:0000259" key="10">
    <source>
        <dbReference type="PROSITE" id="PS50893"/>
    </source>
</evidence>
<protein>
    <recommendedName>
        <fullName evidence="14">N-acetyltransferase domain-containing protein</fullName>
    </recommendedName>
</protein>
<comment type="subcellular location">
    <subcellularLocation>
        <location evidence="1">Membrane</location>
        <topology evidence="1">Multi-pass membrane protein</topology>
    </subcellularLocation>
</comment>
<dbReference type="GO" id="GO:0005524">
    <property type="term" value="F:ATP binding"/>
    <property type="evidence" value="ECO:0007669"/>
    <property type="project" value="UniProtKB-KW"/>
</dbReference>
<feature type="transmembrane region" description="Helical" evidence="9">
    <location>
        <begin position="600"/>
        <end position="620"/>
    </location>
</feature>
<dbReference type="InterPro" id="IPR011527">
    <property type="entry name" value="ABC1_TM_dom"/>
</dbReference>
<evidence type="ECO:0008006" key="14">
    <source>
        <dbReference type="Google" id="ProtNLM"/>
    </source>
</evidence>
<dbReference type="OrthoDB" id="6500128at2759"/>
<dbReference type="Gene3D" id="1.20.1560.10">
    <property type="entry name" value="ABC transporter type 1, transmembrane domain"/>
    <property type="match status" value="1"/>
</dbReference>
<evidence type="ECO:0000256" key="7">
    <source>
        <dbReference type="ARBA" id="ARBA00023136"/>
    </source>
</evidence>
<dbReference type="PANTHER" id="PTHR24221:SF503">
    <property type="entry name" value="MITOCHONDRIAL POTASSIUM CHANNEL ATP-BINDING SUBUNIT"/>
    <property type="match status" value="1"/>
</dbReference>
<name>A0A8E2E6U3_9PEZI</name>
<evidence type="ECO:0000256" key="9">
    <source>
        <dbReference type="SAM" id="Phobius"/>
    </source>
</evidence>
<dbReference type="InterPro" id="IPR003439">
    <property type="entry name" value="ABC_transporter-like_ATP-bd"/>
</dbReference>
<keyword evidence="6 9" id="KW-1133">Transmembrane helix</keyword>
<feature type="transmembrane region" description="Helical" evidence="9">
    <location>
        <begin position="388"/>
        <end position="406"/>
    </location>
</feature>
<dbReference type="InterPro" id="IPR036640">
    <property type="entry name" value="ABC1_TM_sf"/>
</dbReference>
<feature type="domain" description="ABC transporter" evidence="10">
    <location>
        <begin position="803"/>
        <end position="1038"/>
    </location>
</feature>
<dbReference type="PROSITE" id="PS50929">
    <property type="entry name" value="ABC_TM1F"/>
    <property type="match status" value="1"/>
</dbReference>
<evidence type="ECO:0000256" key="8">
    <source>
        <dbReference type="ARBA" id="ARBA00024363"/>
    </source>
</evidence>
<evidence type="ECO:0000259" key="11">
    <source>
        <dbReference type="PROSITE" id="PS50929"/>
    </source>
</evidence>
<dbReference type="Pfam" id="PF00664">
    <property type="entry name" value="ABC_membrane"/>
    <property type="match status" value="1"/>
</dbReference>
<keyword evidence="13" id="KW-1185">Reference proteome</keyword>
<dbReference type="Gene3D" id="3.40.630.30">
    <property type="match status" value="1"/>
</dbReference>
<comment type="similarity">
    <text evidence="8">Belongs to the ABC transporter superfamily. ABCB family. Heavy Metal importer (TC 3.A.1.210) subfamily.</text>
</comment>
<dbReference type="Gene3D" id="3.40.50.300">
    <property type="entry name" value="P-loop containing nucleotide triphosphate hydrolases"/>
    <property type="match status" value="1"/>
</dbReference>
<evidence type="ECO:0000256" key="2">
    <source>
        <dbReference type="ARBA" id="ARBA00022448"/>
    </source>
</evidence>
<dbReference type="CDD" id="cd18583">
    <property type="entry name" value="ABC_6TM_HMT1"/>
    <property type="match status" value="1"/>
</dbReference>
<evidence type="ECO:0000313" key="12">
    <source>
        <dbReference type="EMBL" id="OCK78456.1"/>
    </source>
</evidence>
<dbReference type="SUPFAM" id="SSF52540">
    <property type="entry name" value="P-loop containing nucleoside triphosphate hydrolases"/>
    <property type="match status" value="1"/>
</dbReference>
<feature type="domain" description="ABC transmembrane type-1" evidence="11">
    <location>
        <begin position="564"/>
        <end position="769"/>
    </location>
</feature>
<gene>
    <name evidence="12" type="ORF">K432DRAFT_406456</name>
</gene>
<keyword evidence="3 9" id="KW-0812">Transmembrane</keyword>
<dbReference type="InterPro" id="IPR017871">
    <property type="entry name" value="ABC_transporter-like_CS"/>
</dbReference>
<evidence type="ECO:0000313" key="13">
    <source>
        <dbReference type="Proteomes" id="UP000250266"/>
    </source>
</evidence>
<dbReference type="EMBL" id="KV745058">
    <property type="protein sequence ID" value="OCK78456.1"/>
    <property type="molecule type" value="Genomic_DNA"/>
</dbReference>
<dbReference type="GO" id="GO:0140359">
    <property type="term" value="F:ABC-type transporter activity"/>
    <property type="evidence" value="ECO:0007669"/>
    <property type="project" value="InterPro"/>
</dbReference>
<keyword evidence="7 9" id="KW-0472">Membrane</keyword>
<evidence type="ECO:0000256" key="4">
    <source>
        <dbReference type="ARBA" id="ARBA00022741"/>
    </source>
</evidence>
<dbReference type="Pfam" id="PF00005">
    <property type="entry name" value="ABC_tran"/>
    <property type="match status" value="1"/>
</dbReference>
<evidence type="ECO:0000256" key="6">
    <source>
        <dbReference type="ARBA" id="ARBA00022989"/>
    </source>
</evidence>
<dbReference type="InterPro" id="IPR003593">
    <property type="entry name" value="AAA+_ATPase"/>
</dbReference>
<dbReference type="PROSITE" id="PS00211">
    <property type="entry name" value="ABC_TRANSPORTER_1"/>
    <property type="match status" value="1"/>
</dbReference>
<keyword evidence="2" id="KW-0813">Transport</keyword>
<dbReference type="SUPFAM" id="SSF55729">
    <property type="entry name" value="Acyl-CoA N-acyltransferases (Nat)"/>
    <property type="match status" value="1"/>
</dbReference>
<keyword evidence="4" id="KW-0547">Nucleotide-binding</keyword>
<feature type="transmembrane region" description="Helical" evidence="9">
    <location>
        <begin position="253"/>
        <end position="272"/>
    </location>
</feature>
<dbReference type="GO" id="GO:0016020">
    <property type="term" value="C:membrane"/>
    <property type="evidence" value="ECO:0007669"/>
    <property type="project" value="UniProtKB-SubCell"/>
</dbReference>
<evidence type="ECO:0000256" key="5">
    <source>
        <dbReference type="ARBA" id="ARBA00022840"/>
    </source>
</evidence>
<keyword evidence="5" id="KW-0067">ATP-binding</keyword>
<dbReference type="GO" id="GO:0016887">
    <property type="term" value="F:ATP hydrolysis activity"/>
    <property type="evidence" value="ECO:0007669"/>
    <property type="project" value="InterPro"/>
</dbReference>
<dbReference type="SMART" id="SM00382">
    <property type="entry name" value="AAA"/>
    <property type="match status" value="1"/>
</dbReference>
<feature type="transmembrane region" description="Helical" evidence="9">
    <location>
        <begin position="710"/>
        <end position="730"/>
    </location>
</feature>
<sequence length="1046" mass="118176">MDKKVYEGFKSDEVTDEMLNEAAKLFSENYGVWGEHAAERMGKFAKAGRPVQLSKERLRNEYLPSEISSYVRVTVNGHLAGNAFACRWSVDGRTICWITQLVVHHDYRERGLAAGLLDEIRLDGDDVYGVMSSHPAACLAASRAYKRPMDTASLEFMKDNAQSIIKASPVSYVRDAKLRGRLFDSEDTSGLVSSVDTGFFVDHEEPLEALAWVRESMEWPLVDTPNSLPTNAKELEMLLMTANSSSVGTALKAIHYLHPSIIILSYLTPLTYQKTTRRTGVPNRRNHRIRCTALGLMFLLALSYTMEAILFLYRSATQKGWWPSQHSLFHVMVSVLTWGALDLDLLDACEPSWPQYHRTWILSSLFETTLCVLEVLTFSRLQGGRYDIILLVLQIFRVICSTVLGLHARVHTRRETITIQNDGESQWLLANETNEQTVENGDAVTREHQRKRLEEQGWFVYIKEFRIFLPCLWPSGSTKGKLCLTVLILDLVINRFLRVLAPRQLGIITDNLIARDFDRACYEVGIWILLSWLRNTAGPLGIIKSRALMEVQNFSYQEVCRLAFKHVMTLSMDFHSNKDSAEIIKAVEQGNSINDLAELFLLKIPPVVVDLVVAVCYVTSLFDEYVALTTLIVGTSYVCITIKLTNWTQLRRRTYKETSRTESNVVNESLRNWQTVSYFNQVESEKDRYSRAVQDSLDAKRAYRNRMNSGSAVETLIMFLGLLSASLLAIRKISSGDASTGDFVTLGTFWATMTYPLEMIAWSHSNMTSIFIDAERLLQLLRTKPSVSDQPNSYELDVSAGKIEFCNVEFSYSSTGKKILNGINFEATPGKTVAFVGKTGAGKSTLLKLICRFYDVTGGSILINNQDLRDVTLKSLRNVLGVVPQDPCLFNQTILENVRYSRPGATDEEVIDACKDAALHENVMSRPDGYNTKVGERGVKLSGGELQRVAIARLLLRNSKIVILDEATSAMDSSTEAQVQEAFQMLRSGRTMFVVAHRLSTIMDADLILFIKDGDIVERGTHQELLRRKGEYFELWERQNGRKEQR</sequence>
<dbReference type="InterPro" id="IPR027417">
    <property type="entry name" value="P-loop_NTPase"/>
</dbReference>
<dbReference type="PANTHER" id="PTHR24221">
    <property type="entry name" value="ATP-BINDING CASSETTE SUB-FAMILY B"/>
    <property type="match status" value="1"/>
</dbReference>
<dbReference type="Proteomes" id="UP000250266">
    <property type="component" value="Unassembled WGS sequence"/>
</dbReference>
<reference evidence="12 13" key="1">
    <citation type="journal article" date="2016" name="Nat. Commun.">
        <title>Ectomycorrhizal ecology is imprinted in the genome of the dominant symbiotic fungus Cenococcum geophilum.</title>
        <authorList>
            <consortium name="DOE Joint Genome Institute"/>
            <person name="Peter M."/>
            <person name="Kohler A."/>
            <person name="Ohm R.A."/>
            <person name="Kuo A."/>
            <person name="Krutzmann J."/>
            <person name="Morin E."/>
            <person name="Arend M."/>
            <person name="Barry K.W."/>
            <person name="Binder M."/>
            <person name="Choi C."/>
            <person name="Clum A."/>
            <person name="Copeland A."/>
            <person name="Grisel N."/>
            <person name="Haridas S."/>
            <person name="Kipfer T."/>
            <person name="LaButti K."/>
            <person name="Lindquist E."/>
            <person name="Lipzen A."/>
            <person name="Maire R."/>
            <person name="Meier B."/>
            <person name="Mihaltcheva S."/>
            <person name="Molinier V."/>
            <person name="Murat C."/>
            <person name="Poggeler S."/>
            <person name="Quandt C.A."/>
            <person name="Sperisen C."/>
            <person name="Tritt A."/>
            <person name="Tisserant E."/>
            <person name="Crous P.W."/>
            <person name="Henrissat B."/>
            <person name="Nehls U."/>
            <person name="Egli S."/>
            <person name="Spatafora J.W."/>
            <person name="Grigoriev I.V."/>
            <person name="Martin F.M."/>
        </authorList>
    </citation>
    <scope>NUCLEOTIDE SEQUENCE [LARGE SCALE GENOMIC DNA]</scope>
    <source>
        <strain evidence="12 13">CBS 459.81</strain>
    </source>
</reference>
<dbReference type="SUPFAM" id="SSF90123">
    <property type="entry name" value="ABC transporter transmembrane region"/>
    <property type="match status" value="1"/>
</dbReference>
<dbReference type="InterPro" id="IPR039421">
    <property type="entry name" value="Type_1_exporter"/>
</dbReference>
<organism evidence="12 13">
    <name type="scientific">Lepidopterella palustris CBS 459.81</name>
    <dbReference type="NCBI Taxonomy" id="1314670"/>
    <lineage>
        <taxon>Eukaryota</taxon>
        <taxon>Fungi</taxon>
        <taxon>Dikarya</taxon>
        <taxon>Ascomycota</taxon>
        <taxon>Pezizomycotina</taxon>
        <taxon>Dothideomycetes</taxon>
        <taxon>Pleosporomycetidae</taxon>
        <taxon>Mytilinidiales</taxon>
        <taxon>Argynnaceae</taxon>
        <taxon>Lepidopterella</taxon>
    </lineage>
</organism>
<dbReference type="InterPro" id="IPR016181">
    <property type="entry name" value="Acyl_CoA_acyltransferase"/>
</dbReference>
<evidence type="ECO:0000256" key="3">
    <source>
        <dbReference type="ARBA" id="ARBA00022692"/>
    </source>
</evidence>
<accession>A0A8E2E6U3</accession>
<feature type="transmembrane region" description="Helical" evidence="9">
    <location>
        <begin position="293"/>
        <end position="316"/>
    </location>
</feature>